<dbReference type="Gene3D" id="2.60.40.10">
    <property type="entry name" value="Immunoglobulins"/>
    <property type="match status" value="2"/>
</dbReference>
<dbReference type="GO" id="GO:0016020">
    <property type="term" value="C:membrane"/>
    <property type="evidence" value="ECO:0007669"/>
    <property type="project" value="UniProtKB-SubCell"/>
</dbReference>
<proteinExistence type="predicted"/>
<organism evidence="6 7">
    <name type="scientific">Cylicocyclus nassatus</name>
    <name type="common">Nematode worm</name>
    <dbReference type="NCBI Taxonomy" id="53992"/>
    <lineage>
        <taxon>Eukaryota</taxon>
        <taxon>Metazoa</taxon>
        <taxon>Ecdysozoa</taxon>
        <taxon>Nematoda</taxon>
        <taxon>Chromadorea</taxon>
        <taxon>Rhabditida</taxon>
        <taxon>Rhabditina</taxon>
        <taxon>Rhabditomorpha</taxon>
        <taxon>Strongyloidea</taxon>
        <taxon>Strongylidae</taxon>
        <taxon>Cylicocyclus</taxon>
    </lineage>
</organism>
<evidence type="ECO:0000256" key="3">
    <source>
        <dbReference type="SAM" id="Phobius"/>
    </source>
</evidence>
<feature type="domain" description="Ig-like" evidence="5">
    <location>
        <begin position="17"/>
        <end position="117"/>
    </location>
</feature>
<evidence type="ECO:0000313" key="6">
    <source>
        <dbReference type="EMBL" id="CAJ0591189.1"/>
    </source>
</evidence>
<keyword evidence="3" id="KW-1133">Transmembrane helix</keyword>
<dbReference type="InterPro" id="IPR007110">
    <property type="entry name" value="Ig-like_dom"/>
</dbReference>
<dbReference type="PANTHER" id="PTHR44170:SF6">
    <property type="entry name" value="CONTACTIN"/>
    <property type="match status" value="1"/>
</dbReference>
<dbReference type="PANTHER" id="PTHR44170">
    <property type="entry name" value="PROTEIN SIDEKICK"/>
    <property type="match status" value="1"/>
</dbReference>
<keyword evidence="2" id="KW-1015">Disulfide bond</keyword>
<dbReference type="Pfam" id="PF13927">
    <property type="entry name" value="Ig_3"/>
    <property type="match status" value="1"/>
</dbReference>
<keyword evidence="1" id="KW-0677">Repeat</keyword>
<evidence type="ECO:0000259" key="5">
    <source>
        <dbReference type="PROSITE" id="PS50835"/>
    </source>
</evidence>
<comment type="caution">
    <text evidence="6">The sequence shown here is derived from an EMBL/GenBank/DDBJ whole genome shotgun (WGS) entry which is preliminary data.</text>
</comment>
<dbReference type="SMART" id="SM00408">
    <property type="entry name" value="IGc2"/>
    <property type="match status" value="2"/>
</dbReference>
<dbReference type="Proteomes" id="UP001176961">
    <property type="component" value="Unassembled WGS sequence"/>
</dbReference>
<dbReference type="EMBL" id="CATQJL010000001">
    <property type="protein sequence ID" value="CAJ0591189.1"/>
    <property type="molecule type" value="Genomic_DNA"/>
</dbReference>
<dbReference type="CDD" id="cd00096">
    <property type="entry name" value="Ig"/>
    <property type="match status" value="1"/>
</dbReference>
<gene>
    <name evidence="6" type="ORF">CYNAS_LOCUS3172</name>
</gene>
<keyword evidence="3" id="KW-0812">Transmembrane</keyword>
<feature type="signal peptide" evidence="4">
    <location>
        <begin position="1"/>
        <end position="20"/>
    </location>
</feature>
<dbReference type="InterPro" id="IPR003598">
    <property type="entry name" value="Ig_sub2"/>
</dbReference>
<accession>A0AA36GGA9</accession>
<feature type="chain" id="PRO_5041455242" description="Ig-like domain-containing protein" evidence="4">
    <location>
        <begin position="21"/>
        <end position="300"/>
    </location>
</feature>
<evidence type="ECO:0000256" key="4">
    <source>
        <dbReference type="SAM" id="SignalP"/>
    </source>
</evidence>
<keyword evidence="4" id="KW-0732">Signal</keyword>
<dbReference type="SMART" id="SM00409">
    <property type="entry name" value="IG"/>
    <property type="match status" value="2"/>
</dbReference>
<dbReference type="SUPFAM" id="SSF48726">
    <property type="entry name" value="Immunoglobulin"/>
    <property type="match status" value="2"/>
</dbReference>
<evidence type="ECO:0000313" key="7">
    <source>
        <dbReference type="Proteomes" id="UP001176961"/>
    </source>
</evidence>
<dbReference type="AlphaFoldDB" id="A0AA36GGA9"/>
<dbReference type="InterPro" id="IPR013783">
    <property type="entry name" value="Ig-like_fold"/>
</dbReference>
<evidence type="ECO:0000256" key="1">
    <source>
        <dbReference type="ARBA" id="ARBA00022737"/>
    </source>
</evidence>
<keyword evidence="7" id="KW-1185">Reference proteome</keyword>
<dbReference type="InterPro" id="IPR003599">
    <property type="entry name" value="Ig_sub"/>
</dbReference>
<dbReference type="InterPro" id="IPR058814">
    <property type="entry name" value="ZIG1/7_N"/>
</dbReference>
<dbReference type="PROSITE" id="PS50835">
    <property type="entry name" value="IG_LIKE"/>
    <property type="match status" value="2"/>
</dbReference>
<dbReference type="GO" id="GO:0098609">
    <property type="term" value="P:cell-cell adhesion"/>
    <property type="evidence" value="ECO:0007669"/>
    <property type="project" value="TreeGrafter"/>
</dbReference>
<sequence>MMLQQFILSFLLTTVVPISAHTVALGNLAVVIRGEGVLSDDGNPIKAATSDLWCQARKDGEIQEITWARFIRTKDRKVIEAQIDPDNRRARLVFGEASAADSGKYRCEIRTKDGELVFGNMFAYSRPVVHTNSSDAMSISPSDPTLVIAPPLSSSRESTAHIRCPIYAYPHPEVVWYKDGMPIEPSAKIAQHKNSLEISALEDKDAGMYRCVASNEFPIYVDGPEQEFEVKIDRELKVGRNMGWLLPLIIILITLLLLFIIIYSCQAWKRYKADQYHVAERERQYRNVENQRLADNNKDY</sequence>
<keyword evidence="3" id="KW-0472">Membrane</keyword>
<dbReference type="Pfam" id="PF26428">
    <property type="entry name" value="Zwei_Ig_N"/>
    <property type="match status" value="1"/>
</dbReference>
<evidence type="ECO:0000256" key="2">
    <source>
        <dbReference type="ARBA" id="ARBA00023157"/>
    </source>
</evidence>
<feature type="domain" description="Ig-like" evidence="5">
    <location>
        <begin position="144"/>
        <end position="231"/>
    </location>
</feature>
<protein>
    <recommendedName>
        <fullName evidence="5">Ig-like domain-containing protein</fullName>
    </recommendedName>
</protein>
<reference evidence="6" key="1">
    <citation type="submission" date="2023-07" db="EMBL/GenBank/DDBJ databases">
        <authorList>
            <consortium name="CYATHOMIX"/>
        </authorList>
    </citation>
    <scope>NUCLEOTIDE SEQUENCE</scope>
    <source>
        <strain evidence="6">N/A</strain>
    </source>
</reference>
<feature type="transmembrane region" description="Helical" evidence="3">
    <location>
        <begin position="244"/>
        <end position="263"/>
    </location>
</feature>
<name>A0AA36GGA9_CYLNA</name>
<dbReference type="InterPro" id="IPR036179">
    <property type="entry name" value="Ig-like_dom_sf"/>
</dbReference>